<gene>
    <name evidence="1" type="ORF">HLB44_29910</name>
</gene>
<dbReference type="PANTHER" id="PTHR30619">
    <property type="entry name" value="DNA INTERNALIZATION/COMPETENCE PROTEIN COMEC/REC2"/>
    <property type="match status" value="1"/>
</dbReference>
<dbReference type="PANTHER" id="PTHR30619:SF1">
    <property type="entry name" value="RECOMBINATION PROTEIN 2"/>
    <property type="match status" value="1"/>
</dbReference>
<proteinExistence type="predicted"/>
<evidence type="ECO:0008006" key="3">
    <source>
        <dbReference type="Google" id="ProtNLM"/>
    </source>
</evidence>
<dbReference type="InterPro" id="IPR052159">
    <property type="entry name" value="Competence_DNA_uptake"/>
</dbReference>
<name>A0ABX2ERD9_9BURK</name>
<reference evidence="1 2" key="1">
    <citation type="submission" date="2020-05" db="EMBL/GenBank/DDBJ databases">
        <title>Aquincola sp. isolate from soil.</title>
        <authorList>
            <person name="Han J."/>
            <person name="Kim D.-U."/>
        </authorList>
    </citation>
    <scope>NUCLEOTIDE SEQUENCE [LARGE SCALE GENOMIC DNA]</scope>
    <source>
        <strain evidence="1 2">S2</strain>
    </source>
</reference>
<accession>A0ABX2ERD9</accession>
<evidence type="ECO:0000313" key="1">
    <source>
        <dbReference type="EMBL" id="NRF71217.1"/>
    </source>
</evidence>
<dbReference type="EMBL" id="JABRWJ010000011">
    <property type="protein sequence ID" value="NRF71217.1"/>
    <property type="molecule type" value="Genomic_DNA"/>
</dbReference>
<keyword evidence="2" id="KW-1185">Reference proteome</keyword>
<organism evidence="1 2">
    <name type="scientific">Pseudaquabacterium terrae</name>
    <dbReference type="NCBI Taxonomy" id="2732868"/>
    <lineage>
        <taxon>Bacteria</taxon>
        <taxon>Pseudomonadati</taxon>
        <taxon>Pseudomonadota</taxon>
        <taxon>Betaproteobacteria</taxon>
        <taxon>Burkholderiales</taxon>
        <taxon>Sphaerotilaceae</taxon>
        <taxon>Pseudaquabacterium</taxon>
    </lineage>
</organism>
<protein>
    <recommendedName>
        <fullName evidence="3">MBL fold metallo-hydrolase</fullName>
    </recommendedName>
</protein>
<dbReference type="InterPro" id="IPR036866">
    <property type="entry name" value="RibonucZ/Hydroxyglut_hydro"/>
</dbReference>
<dbReference type="Gene3D" id="3.60.15.10">
    <property type="entry name" value="Ribonuclease Z/Hydroxyacylglutathione hydrolase-like"/>
    <property type="match status" value="1"/>
</dbReference>
<comment type="caution">
    <text evidence="1">The sequence shown here is derived from an EMBL/GenBank/DDBJ whole genome shotgun (WGS) entry which is preliminary data.</text>
</comment>
<sequence>MSSQFLRIEMGKALHGDCLFVEWGGPAERHRMLIDGGPIGAYEELSRRMAELSDEERQFELIALTHVDTDHIEGAVRLLAEPRDRWPFRVKDVWFNGWHHMNGVLGGRQGEFFSALLTHRLPVGAWNNAFGSEAVVVPPEGPLPFAVLRGDMKLTLLSPTPSKLEKMRDAWRKDLKKSGIKPGDIDAAWEELSGQKRYLPDEGLMSSSDSDIANLLKAQFKPDKAAANGASIAFLAEHAAGSCLFLADAHPDAIVASLKRLLQERRIDRLVVDAVKVAHHGSKNNTSEELLGLIDSPRYLFSSNGAQFQHPDEETVARVLDKAGGRQLELHFNYHTDFNKRWEDADLQKQRNYQAFYNKAETGPLVLNLGATPTRS</sequence>
<dbReference type="Proteomes" id="UP000737171">
    <property type="component" value="Unassembled WGS sequence"/>
</dbReference>
<dbReference type="SUPFAM" id="SSF56281">
    <property type="entry name" value="Metallo-hydrolase/oxidoreductase"/>
    <property type="match status" value="1"/>
</dbReference>
<evidence type="ECO:0000313" key="2">
    <source>
        <dbReference type="Proteomes" id="UP000737171"/>
    </source>
</evidence>